<evidence type="ECO:0000256" key="17">
    <source>
        <dbReference type="ARBA" id="ARBA00023242"/>
    </source>
</evidence>
<evidence type="ECO:0000256" key="18">
    <source>
        <dbReference type="ARBA" id="ARBA00023306"/>
    </source>
</evidence>
<dbReference type="InterPro" id="IPR017441">
    <property type="entry name" value="Protein_kinase_ATP_BS"/>
</dbReference>
<evidence type="ECO:0000256" key="16">
    <source>
        <dbReference type="ARBA" id="ARBA00023212"/>
    </source>
</evidence>
<keyword evidence="7" id="KW-0723">Serine/threonine-protein kinase</keyword>
<dbReference type="GO" id="GO:0005524">
    <property type="term" value="F:ATP binding"/>
    <property type="evidence" value="ECO:0007669"/>
    <property type="project" value="UniProtKB-UniRule"/>
</dbReference>
<reference evidence="24" key="1">
    <citation type="submission" date="2022-05" db="EMBL/GenBank/DDBJ databases">
        <title>The Musa troglodytarum L. genome provides insights into the mechanism of non-climacteric behaviour and enrichment of carotenoids.</title>
        <authorList>
            <person name="Wang J."/>
        </authorList>
    </citation>
    <scope>NUCLEOTIDE SEQUENCE</scope>
    <source>
        <tissue evidence="24">Leaf</tissue>
    </source>
</reference>
<evidence type="ECO:0000256" key="10">
    <source>
        <dbReference type="ARBA" id="ARBA00022679"/>
    </source>
</evidence>
<dbReference type="GO" id="GO:0005815">
    <property type="term" value="C:microtubule organizing center"/>
    <property type="evidence" value="ECO:0007669"/>
    <property type="project" value="UniProtKB-SubCell"/>
</dbReference>
<dbReference type="FunFam" id="1.25.10.10:FF:000304">
    <property type="entry name" value="MAP3K epsilon protein kinase 1-like"/>
    <property type="match status" value="1"/>
</dbReference>
<dbReference type="PANTHER" id="PTHR46618:SF1">
    <property type="entry name" value="ARMADILLO REPEAT-CONTAINING PROTEIN 3"/>
    <property type="match status" value="1"/>
</dbReference>
<feature type="region of interest" description="Disordered" evidence="22">
    <location>
        <begin position="865"/>
        <end position="885"/>
    </location>
</feature>
<dbReference type="GO" id="GO:0004674">
    <property type="term" value="F:protein serine/threonine kinase activity"/>
    <property type="evidence" value="ECO:0007669"/>
    <property type="project" value="UniProtKB-KW"/>
</dbReference>
<dbReference type="AlphaFoldDB" id="A0A9E7JIX0"/>
<feature type="region of interest" description="Disordered" evidence="22">
    <location>
        <begin position="386"/>
        <end position="419"/>
    </location>
</feature>
<dbReference type="GO" id="GO:0051301">
    <property type="term" value="P:cell division"/>
    <property type="evidence" value="ECO:0007669"/>
    <property type="project" value="UniProtKB-KW"/>
</dbReference>
<dbReference type="GO" id="GO:0005886">
    <property type="term" value="C:plasma membrane"/>
    <property type="evidence" value="ECO:0007669"/>
    <property type="project" value="UniProtKB-SubCell"/>
</dbReference>
<keyword evidence="14 21" id="KW-0067">ATP-binding</keyword>
<evidence type="ECO:0000256" key="5">
    <source>
        <dbReference type="ARBA" id="ARBA00022475"/>
    </source>
</evidence>
<dbReference type="SUPFAM" id="SSF56112">
    <property type="entry name" value="Protein kinase-like (PK-like)"/>
    <property type="match status" value="1"/>
</dbReference>
<evidence type="ECO:0000256" key="14">
    <source>
        <dbReference type="ARBA" id="ARBA00022840"/>
    </source>
</evidence>
<evidence type="ECO:0000256" key="6">
    <source>
        <dbReference type="ARBA" id="ARBA00022490"/>
    </source>
</evidence>
<dbReference type="OrthoDB" id="8693905at2759"/>
<dbReference type="CDD" id="cd06627">
    <property type="entry name" value="STKc_Cdc7_like"/>
    <property type="match status" value="1"/>
</dbReference>
<protein>
    <recommendedName>
        <fullName evidence="4">non-specific serine/threonine protein kinase</fullName>
        <ecNumber evidence="4">2.7.11.1</ecNumber>
    </recommendedName>
</protein>
<dbReference type="EC" id="2.7.11.1" evidence="4"/>
<dbReference type="InterPro" id="IPR016024">
    <property type="entry name" value="ARM-type_fold"/>
</dbReference>
<keyword evidence="17" id="KW-0539">Nucleus</keyword>
<evidence type="ECO:0000256" key="3">
    <source>
        <dbReference type="ARBA" id="ARBA00004604"/>
    </source>
</evidence>
<evidence type="ECO:0000256" key="4">
    <source>
        <dbReference type="ARBA" id="ARBA00012513"/>
    </source>
</evidence>
<evidence type="ECO:0000256" key="7">
    <source>
        <dbReference type="ARBA" id="ARBA00022527"/>
    </source>
</evidence>
<evidence type="ECO:0000256" key="1">
    <source>
        <dbReference type="ARBA" id="ARBA00004236"/>
    </source>
</evidence>
<dbReference type="Gene3D" id="1.25.10.10">
    <property type="entry name" value="Leucine-rich Repeat Variant"/>
    <property type="match status" value="3"/>
</dbReference>
<dbReference type="InterPro" id="IPR011989">
    <property type="entry name" value="ARM-like"/>
</dbReference>
<keyword evidence="25" id="KW-1185">Reference proteome</keyword>
<name>A0A9E7JIX0_9LILI</name>
<keyword evidence="16" id="KW-0206">Cytoskeleton</keyword>
<evidence type="ECO:0000259" key="23">
    <source>
        <dbReference type="PROSITE" id="PS50011"/>
    </source>
</evidence>
<dbReference type="PROSITE" id="PS00108">
    <property type="entry name" value="PROTEIN_KINASE_ST"/>
    <property type="match status" value="1"/>
</dbReference>
<evidence type="ECO:0000256" key="13">
    <source>
        <dbReference type="ARBA" id="ARBA00022777"/>
    </source>
</evidence>
<comment type="catalytic activity">
    <reaction evidence="19">
        <text>L-threonyl-[protein] + ATP = O-phospho-L-threonyl-[protein] + ADP + H(+)</text>
        <dbReference type="Rhea" id="RHEA:46608"/>
        <dbReference type="Rhea" id="RHEA-COMP:11060"/>
        <dbReference type="Rhea" id="RHEA-COMP:11605"/>
        <dbReference type="ChEBI" id="CHEBI:15378"/>
        <dbReference type="ChEBI" id="CHEBI:30013"/>
        <dbReference type="ChEBI" id="CHEBI:30616"/>
        <dbReference type="ChEBI" id="CHEBI:61977"/>
        <dbReference type="ChEBI" id="CHEBI:456216"/>
        <dbReference type="EC" id="2.7.11.1"/>
    </reaction>
</comment>
<gene>
    <name evidence="24" type="ORF">MUK42_19066</name>
</gene>
<feature type="binding site" evidence="21">
    <location>
        <position position="49"/>
    </location>
    <ligand>
        <name>ATP</name>
        <dbReference type="ChEBI" id="CHEBI:30616"/>
    </ligand>
</feature>
<dbReference type="EMBL" id="CP097503">
    <property type="protein sequence ID" value="URD82607.1"/>
    <property type="molecule type" value="Genomic_DNA"/>
</dbReference>
<evidence type="ECO:0000256" key="8">
    <source>
        <dbReference type="ARBA" id="ARBA00022553"/>
    </source>
</evidence>
<evidence type="ECO:0000313" key="25">
    <source>
        <dbReference type="Proteomes" id="UP001055439"/>
    </source>
</evidence>
<evidence type="ECO:0000256" key="9">
    <source>
        <dbReference type="ARBA" id="ARBA00022618"/>
    </source>
</evidence>
<comment type="subcellular location">
    <subcellularLocation>
        <location evidence="1">Cell membrane</location>
    </subcellularLocation>
    <subcellularLocation>
        <location evidence="2">Cytoplasm</location>
        <location evidence="2">Cytoskeleton</location>
        <location evidence="2">Microtubule organizing center</location>
    </subcellularLocation>
    <subcellularLocation>
        <location evidence="3">Nucleus</location>
        <location evidence="3">Nucleolus</location>
    </subcellularLocation>
</comment>
<dbReference type="PROSITE" id="PS00107">
    <property type="entry name" value="PROTEIN_KINASE_ATP"/>
    <property type="match status" value="1"/>
</dbReference>
<keyword evidence="13" id="KW-0418">Kinase</keyword>
<keyword evidence="9" id="KW-0132">Cell division</keyword>
<evidence type="ECO:0000313" key="24">
    <source>
        <dbReference type="EMBL" id="URD82607.1"/>
    </source>
</evidence>
<keyword evidence="10" id="KW-0808">Transferase</keyword>
<evidence type="ECO:0000256" key="20">
    <source>
        <dbReference type="ARBA" id="ARBA00048679"/>
    </source>
</evidence>
<accession>A0A9E7JIX0</accession>
<keyword evidence="6" id="KW-0963">Cytoplasm</keyword>
<feature type="compositionally biased region" description="Polar residues" evidence="22">
    <location>
        <begin position="391"/>
        <end position="402"/>
    </location>
</feature>
<dbReference type="SUPFAM" id="SSF48371">
    <property type="entry name" value="ARM repeat"/>
    <property type="match status" value="1"/>
</dbReference>
<keyword evidence="5" id="KW-1003">Cell membrane</keyword>
<evidence type="ECO:0000256" key="15">
    <source>
        <dbReference type="ARBA" id="ARBA00023136"/>
    </source>
</evidence>
<dbReference type="InterPro" id="IPR011009">
    <property type="entry name" value="Kinase-like_dom_sf"/>
</dbReference>
<keyword evidence="18" id="KW-0131">Cell cycle</keyword>
<keyword evidence="15" id="KW-0472">Membrane</keyword>
<dbReference type="InterPro" id="IPR000719">
    <property type="entry name" value="Prot_kinase_dom"/>
</dbReference>
<feature type="domain" description="Protein kinase" evidence="23">
    <location>
        <begin position="20"/>
        <end position="267"/>
    </location>
</feature>
<comment type="catalytic activity">
    <reaction evidence="20">
        <text>L-seryl-[protein] + ATP = O-phospho-L-seryl-[protein] + ADP + H(+)</text>
        <dbReference type="Rhea" id="RHEA:17989"/>
        <dbReference type="Rhea" id="RHEA-COMP:9863"/>
        <dbReference type="Rhea" id="RHEA-COMP:11604"/>
        <dbReference type="ChEBI" id="CHEBI:15378"/>
        <dbReference type="ChEBI" id="CHEBI:29999"/>
        <dbReference type="ChEBI" id="CHEBI:30616"/>
        <dbReference type="ChEBI" id="CHEBI:83421"/>
        <dbReference type="ChEBI" id="CHEBI:456216"/>
        <dbReference type="EC" id="2.7.11.1"/>
    </reaction>
</comment>
<feature type="compositionally biased region" description="Basic and acidic residues" evidence="22">
    <location>
        <begin position="750"/>
        <end position="759"/>
    </location>
</feature>
<feature type="region of interest" description="Disordered" evidence="22">
    <location>
        <begin position="309"/>
        <end position="335"/>
    </location>
</feature>
<keyword evidence="8" id="KW-0597">Phosphoprotein</keyword>
<evidence type="ECO:0000256" key="19">
    <source>
        <dbReference type="ARBA" id="ARBA00047899"/>
    </source>
</evidence>
<dbReference type="GO" id="GO:0005730">
    <property type="term" value="C:nucleolus"/>
    <property type="evidence" value="ECO:0007669"/>
    <property type="project" value="UniProtKB-SubCell"/>
</dbReference>
<organism evidence="24 25">
    <name type="scientific">Musa troglodytarum</name>
    <name type="common">fe'i banana</name>
    <dbReference type="NCBI Taxonomy" id="320322"/>
    <lineage>
        <taxon>Eukaryota</taxon>
        <taxon>Viridiplantae</taxon>
        <taxon>Streptophyta</taxon>
        <taxon>Embryophyta</taxon>
        <taxon>Tracheophyta</taxon>
        <taxon>Spermatophyta</taxon>
        <taxon>Magnoliopsida</taxon>
        <taxon>Liliopsida</taxon>
        <taxon>Zingiberales</taxon>
        <taxon>Musaceae</taxon>
        <taxon>Musa</taxon>
    </lineage>
</organism>
<proteinExistence type="predicted"/>
<dbReference type="Pfam" id="PF00069">
    <property type="entry name" value="Pkinase"/>
    <property type="match status" value="1"/>
</dbReference>
<feature type="compositionally biased region" description="Low complexity" evidence="22">
    <location>
        <begin position="869"/>
        <end position="881"/>
    </location>
</feature>
<dbReference type="SMART" id="SM00220">
    <property type="entry name" value="S_TKc"/>
    <property type="match status" value="1"/>
</dbReference>
<evidence type="ECO:0000256" key="11">
    <source>
        <dbReference type="ARBA" id="ARBA00022737"/>
    </source>
</evidence>
<feature type="region of interest" description="Disordered" evidence="22">
    <location>
        <begin position="734"/>
        <end position="772"/>
    </location>
</feature>
<dbReference type="FunFam" id="1.10.510.10:FF:000372">
    <property type="entry name" value="MAP3K epsilon protein kinase 1"/>
    <property type="match status" value="1"/>
</dbReference>
<dbReference type="PROSITE" id="PS50011">
    <property type="entry name" value="PROTEIN_KINASE_DOM"/>
    <property type="match status" value="1"/>
</dbReference>
<dbReference type="InterPro" id="IPR008271">
    <property type="entry name" value="Ser/Thr_kinase_AS"/>
</dbReference>
<dbReference type="PANTHER" id="PTHR46618">
    <property type="entry name" value="ARMADILLO REPEAT-CONTAINING PROTEIN 3"/>
    <property type="match status" value="1"/>
</dbReference>
<dbReference type="Gene3D" id="1.10.510.10">
    <property type="entry name" value="Transferase(Phosphotransferase) domain 1"/>
    <property type="match status" value="1"/>
</dbReference>
<sequence length="1247" mass="137766">MSRQAATTHLHKSKTLDNKYMLGDEIGKGAYGRVYKGLDLENGDFVAIKQVSLENIPQEDLNIIMNLNHKNIVKYLGSIKTKTHLHIILEYVENGSLANIIKPNKFGPFPESLVAVYIAQVLEGLVYLHEQGVIHRDIKGANILTTKEGLVKLADFGVATKLTEADVNTHSVVGTPYWMAPEVIEMSGVCAASDIWSVGCTVIELLTCVPPYYDLQPMPALFRIVQDVQPPIPEGLSPDITDFLCQCFKKEESKKEHVVTDAIHTKGSDGDQNSSLVQNTCWNGVEDRAEDVLSAKDPTLVIYEKPSLKSPAKEANLGSPVAPEGKGGTSPDESSMFSFGSKVGRNNFQKVVKQSITHGANELSRFSDTPIDASLDDLFQPLDRQKDQGAEASSSATGQQNDLAKKLKARMAQKQMEPAQNSGGKLLQLVMNLQEDGIDFDGSSVEFSKIIGLLKPEASEDVLLSACQKLMVFFTQRPEQKHVYMSQHGFLPLMELLEVPKNRVICSVLQVINHIIKDNIGFQENACLVGLIPVVMNFAVPDRPREIRMQAAFFLEQLCQSSTLTLQMFIACRGIPVLVFKLQQLTPRNDFCRIAAKNGILLRLVNTLYSLNEATRLASIGSGGVSLPLNGSAPRPRSGPLEPPNRPSVVQFESAVSNLGQIDASKVRLEHPFQSGAIEQVQNPASYSQRTDATQLDKQFFGGDKNHPSHAMLEASKENEHFNLWDHEPSRVDVDLPRHQRGTNSAGRSSTDKPPKHMEFASNGHSGGASQLISQHEQIRPLLSLLEKEPPSRHVSGQLDYVHHLSGLERHESILPLLHASTERRTNGEFDFLMAEFAEVSRHGREIGNTDPNMKLSNKTTKKVLPTMGSSSSNEGASTSGLASQATSGVLSGSGVLNARPGSTTSSGLLSQMVSSSNADVAREYLEKVADLLLEFAQADTIVKSYMCSPSLLSRLLQMFNKMEPPILLKILKCINHLSTDPNCLESLQRADAIKYLIPNLELREGPLISQIHSEVLNALFNLCKINKRRQEQAAENGIIPHLMNFIMSDSPLKQYALPLLCDMAHASRNSREQLRAHGGLDVYLNLLEDEAWSGTALDSIAVCLAHDNDQRKVEQALLKKEAIQKLVKFFQNCPEQYFVHILEPFWKIITKSSRINTAMAINGLTTLLVARLDHQDAIARLNLLKLIKAVYEHHPRPKQLIVENDLPQKLQNLIEERRDGQRSGGQVLVKQMATALLKALHINTVL</sequence>
<evidence type="ECO:0000256" key="12">
    <source>
        <dbReference type="ARBA" id="ARBA00022741"/>
    </source>
</evidence>
<evidence type="ECO:0000256" key="22">
    <source>
        <dbReference type="SAM" id="MobiDB-lite"/>
    </source>
</evidence>
<keyword evidence="12 21" id="KW-0547">Nucleotide-binding</keyword>
<keyword evidence="11" id="KW-0677">Repeat</keyword>
<evidence type="ECO:0000256" key="2">
    <source>
        <dbReference type="ARBA" id="ARBA00004267"/>
    </source>
</evidence>
<dbReference type="InterPro" id="IPR052441">
    <property type="entry name" value="Armadillo-Ser/Thr_Kinase"/>
</dbReference>
<evidence type="ECO:0000256" key="21">
    <source>
        <dbReference type="PROSITE-ProRule" id="PRU10141"/>
    </source>
</evidence>
<dbReference type="Proteomes" id="UP001055439">
    <property type="component" value="Chromosome 10"/>
</dbReference>